<evidence type="ECO:0000256" key="3">
    <source>
        <dbReference type="SAM" id="Phobius"/>
    </source>
</evidence>
<feature type="transmembrane region" description="Helical" evidence="3">
    <location>
        <begin position="244"/>
        <end position="262"/>
    </location>
</feature>
<dbReference type="OrthoDB" id="5402307at2759"/>
<evidence type="ECO:0000313" key="5">
    <source>
        <dbReference type="Proteomes" id="UP000240883"/>
    </source>
</evidence>
<evidence type="ECO:0000256" key="2">
    <source>
        <dbReference type="SAM" id="MobiDB-lite"/>
    </source>
</evidence>
<protein>
    <submittedName>
        <fullName evidence="4">Uncharacterized protein</fullName>
    </submittedName>
</protein>
<organism evidence="4 5">
    <name type="scientific">Corynespora cassiicola Philippines</name>
    <dbReference type="NCBI Taxonomy" id="1448308"/>
    <lineage>
        <taxon>Eukaryota</taxon>
        <taxon>Fungi</taxon>
        <taxon>Dikarya</taxon>
        <taxon>Ascomycota</taxon>
        <taxon>Pezizomycotina</taxon>
        <taxon>Dothideomycetes</taxon>
        <taxon>Pleosporomycetidae</taxon>
        <taxon>Pleosporales</taxon>
        <taxon>Corynesporascaceae</taxon>
        <taxon>Corynespora</taxon>
    </lineage>
</organism>
<feature type="compositionally biased region" description="Basic and acidic residues" evidence="2">
    <location>
        <begin position="383"/>
        <end position="395"/>
    </location>
</feature>
<evidence type="ECO:0000313" key="4">
    <source>
        <dbReference type="EMBL" id="PSN75208.1"/>
    </source>
</evidence>
<feature type="non-terminal residue" evidence="4">
    <location>
        <position position="1"/>
    </location>
</feature>
<dbReference type="Proteomes" id="UP000240883">
    <property type="component" value="Unassembled WGS sequence"/>
</dbReference>
<dbReference type="STRING" id="1448308.A0A2T2PCW0"/>
<feature type="compositionally biased region" description="Basic and acidic residues" evidence="2">
    <location>
        <begin position="111"/>
        <end position="125"/>
    </location>
</feature>
<reference evidence="4 5" key="1">
    <citation type="journal article" date="2018" name="Front. Microbiol.">
        <title>Genome-Wide Analysis of Corynespora cassiicola Leaf Fall Disease Putative Effectors.</title>
        <authorList>
            <person name="Lopez D."/>
            <person name="Ribeiro S."/>
            <person name="Label P."/>
            <person name="Fumanal B."/>
            <person name="Venisse J.S."/>
            <person name="Kohler A."/>
            <person name="de Oliveira R.R."/>
            <person name="Labutti K."/>
            <person name="Lipzen A."/>
            <person name="Lail K."/>
            <person name="Bauer D."/>
            <person name="Ohm R.A."/>
            <person name="Barry K.W."/>
            <person name="Spatafora J."/>
            <person name="Grigoriev I.V."/>
            <person name="Martin F.M."/>
            <person name="Pujade-Renaud V."/>
        </authorList>
    </citation>
    <scope>NUCLEOTIDE SEQUENCE [LARGE SCALE GENOMIC DNA]</scope>
    <source>
        <strain evidence="4 5">Philippines</strain>
    </source>
</reference>
<feature type="region of interest" description="Disordered" evidence="2">
    <location>
        <begin position="63"/>
        <end position="153"/>
    </location>
</feature>
<dbReference type="EMBL" id="KZ678128">
    <property type="protein sequence ID" value="PSN75208.1"/>
    <property type="molecule type" value="Genomic_DNA"/>
</dbReference>
<feature type="region of interest" description="Disordered" evidence="2">
    <location>
        <begin position="350"/>
        <end position="407"/>
    </location>
</feature>
<feature type="coiled-coil region" evidence="1">
    <location>
        <begin position="26"/>
        <end position="53"/>
    </location>
</feature>
<feature type="compositionally biased region" description="Basic residues" evidence="2">
    <location>
        <begin position="74"/>
        <end position="95"/>
    </location>
</feature>
<keyword evidence="1" id="KW-0175">Coiled coil</keyword>
<accession>A0A2T2PCW0</accession>
<keyword evidence="3" id="KW-0472">Membrane</keyword>
<proteinExistence type="predicted"/>
<gene>
    <name evidence="4" type="ORF">BS50DRAFT_479893</name>
</gene>
<keyword evidence="5" id="KW-1185">Reference proteome</keyword>
<sequence length="407" mass="45074">VAMGVGETITVINKSGKVVKSSKHIVNVFKEARSAYRERKAEIEAERKAQAEEKKLREGIKSIRLDDDVQSRASSRHSKHSRATHRSSKSHRHHKPPLERGYTDSFYANDDTPRHQKEIARRHSEMAVQRAPPVKSTRSKSEPHIDMDLAYGDVPPPLPMKKYDDVELREKASKLTMLLDEANCLQHTATTMIDSLQKNPDALAAVALTLAEISNIVGKMGPGVLTTLKGSFPAVVALLASPQFMIAAGVGVGVTIVAFGGYKIIKRLQAQQEEPVMEQPVAAAAEEEYQLDELETQELSRIEKWRRGIADVEAQSQGTTVDGEFITPGATRHLVAEGVLDEDDIKSRRSARIRDDDARSHKSRAKSVKSSKSTKSTASRSKSTKDSKSKKKEPSGLKMLFRSHTFH</sequence>
<evidence type="ECO:0000256" key="1">
    <source>
        <dbReference type="SAM" id="Coils"/>
    </source>
</evidence>
<name>A0A2T2PCW0_CORCC</name>
<keyword evidence="3" id="KW-1133">Transmembrane helix</keyword>
<dbReference type="AlphaFoldDB" id="A0A2T2PCW0"/>
<feature type="compositionally biased region" description="Low complexity" evidence="2">
    <location>
        <begin position="370"/>
        <end position="381"/>
    </location>
</feature>
<keyword evidence="3" id="KW-0812">Transmembrane</keyword>